<evidence type="ECO:0000313" key="10">
    <source>
        <dbReference type="EMBL" id="MFD1611815.1"/>
    </source>
</evidence>
<comment type="caution">
    <text evidence="10">The sequence shown here is derived from an EMBL/GenBank/DDBJ whole genome shotgun (WGS) entry which is preliminary data.</text>
</comment>
<dbReference type="Gene3D" id="3.40.960.10">
    <property type="entry name" value="VSR Endonuclease"/>
    <property type="match status" value="1"/>
</dbReference>
<keyword evidence="4" id="KW-0347">Helicase</keyword>
<dbReference type="EMBL" id="JBHUDY010000001">
    <property type="protein sequence ID" value="MFD1611815.1"/>
    <property type="molecule type" value="Genomic_DNA"/>
</dbReference>
<keyword evidence="5" id="KW-0067">ATP-binding</keyword>
<dbReference type="InterPro" id="IPR041677">
    <property type="entry name" value="DNA2/NAM7_AAA_11"/>
</dbReference>
<feature type="domain" description="DNA2/NAM7 helicase-like C-terminal" evidence="8">
    <location>
        <begin position="1164"/>
        <end position="1331"/>
    </location>
</feature>
<keyword evidence="2" id="KW-0547">Nucleotide-binding</keyword>
<dbReference type="InterPro" id="IPR011335">
    <property type="entry name" value="Restrct_endonuc-II-like"/>
</dbReference>
<dbReference type="RefSeq" id="WP_380888391.1">
    <property type="nucleotide sequence ID" value="NZ_JBHUDY010000001.1"/>
</dbReference>
<dbReference type="InterPro" id="IPR047187">
    <property type="entry name" value="SF1_C_Upf1"/>
</dbReference>
<dbReference type="InterPro" id="IPR027417">
    <property type="entry name" value="P-loop_NTPase"/>
</dbReference>
<evidence type="ECO:0000313" key="11">
    <source>
        <dbReference type="Proteomes" id="UP001597115"/>
    </source>
</evidence>
<sequence>MDDTAALARLKQLIDYVAATERDKLAIPTDVAAERGFRASGAELAKLPGVLLNGGGEGDPLWISVDRLARSKPPRASDPELAVWADISDDADRKPALKSEAPVAAIVAEELIAETELTGDALTIRLADYPHRERVLASLDAFTREVWTPWADEEGPRRRAIKLYTELFALRQTLHGAGDVPLELVCGIGPAEWTRPLGRLNYPLLTLQLEIAINEDSHAIELRPRSEAPPGIESDPLDKLDIANVDEWRRFTFGFLDGLASGLSPFEPDTFEQILRRAVALLDPNGHYRPDLRPEQHPTSDSLLVGEGWLIFARARRATQVMADLQRLGETVLACEDPGTLPDAVRAIVIGPSESVPDDTPKAFRGVSTVPGVTTSDGTGADLYFPKPFNAEQVEVIQRLESRPGVVVQGPPGTGKTHTIANIVSHYLAMGKRVLVTSQKAPALKVLRDKLPKGVRPLAVSLLESDREGLQQFQDSVDEIASRLQRIKPREARAQIADLNRRIEHIHAELAGLDQQVDQLGRAGLTPVELDGKRTEPVQAAREVVARIALADWLPDRIDAIRSHDPGFSDDDIAALREARKRVGYKLAYLSATLPAPEALPDADAIERLHRDLSEAELLDRSITPEERLADGATAEALALAKARLDELAAARRTAEETGFTWIGEASALIRRNPRDPALRAIEGLGERVEAACAEALHFLTMPVTVPAGSDERDFRDPIANLAARGELGIFTALFARQVKARIAAVRVAGRAPKSAAEWAEVKRFLDAGDAAAALCQVWNHAVQASVLEPVVETDLRALEGMKAQLDALAAVRSAVALEAQTQKAVASVLPDWRGAVAERLDELSALAERHLRRLRLEQGKRTLAELRAAVASAPGELGSRLRGFAADRLGDGAEDADALAHDWRLLVEEVAEIRALAPAFATIRGVTDDIAESGAAIWAKKLREEPVAGVEDPLTPGDWRERWHLRRLATWLDRIDAHDRIRELTRRRSELEAQLARGYEDVIELRTWCALAEKATDQVRSALGAYAQAMRKIGRGTGVRAARYRQDARSAADRAKNALPCWIMPHYRVSESLPPELGLFDLVIVDEASQSTISALPALLRARQVLIVGDDKQVSPDAGFRAEDKLVELSRRYLGEQVEDFRAALREDKSLYDLGSVVFAGGAIMLKEHFRCVAPVIEFSKAQFYDHKLQPLRLPSASERLDPPLVDIFVEDGFRSGDVNRPEVACILDEIAKIAADPAMAKRTIGVTTLLGQKQAMLIQEALEQELGPETILRHDIRVGDPSAFQGDERDIMFLSMVASAPKPGALSGLGFEQRFNVAASRARDRMVLVRSVQPEELSQADKLRRALIQHFRAPFAADTKLVEDRRKRCESPFEEEMFDLLVERGYRVDTQVAVGHKRIDLIVEGGEDRRLAIECDGDAYHGPDRWPEDMARQRMLERAGWTVWRCFASRFIRERDAVLNELIETLTSLGIEPSAADQAPPSRFTEQRTWRAAYDEAPGDPVPYAWLVPADAFDAALPVAAE</sequence>
<gene>
    <name evidence="10" type="ORF">ACFSCW_08380</name>
</gene>
<dbReference type="PANTHER" id="PTHR43788:SF8">
    <property type="entry name" value="DNA-BINDING PROTEIN SMUBP-2"/>
    <property type="match status" value="1"/>
</dbReference>
<name>A0ABW4I2G2_9SPHN</name>
<comment type="similarity">
    <text evidence="1">Belongs to the DNA2/NAM7 helicase family.</text>
</comment>
<keyword evidence="11" id="KW-1185">Reference proteome</keyword>
<dbReference type="SUPFAM" id="SSF52980">
    <property type="entry name" value="Restriction endonuclease-like"/>
    <property type="match status" value="1"/>
</dbReference>
<evidence type="ECO:0000259" key="9">
    <source>
        <dbReference type="Pfam" id="PF18741"/>
    </source>
</evidence>
<keyword evidence="6" id="KW-0175">Coiled coil</keyword>
<evidence type="ECO:0000256" key="6">
    <source>
        <dbReference type="SAM" id="Coils"/>
    </source>
</evidence>
<accession>A0ABW4I2G2</accession>
<dbReference type="InterPro" id="IPR050534">
    <property type="entry name" value="Coronavir_polyprotein_1ab"/>
</dbReference>
<organism evidence="10 11">
    <name type="scientific">Sphingomonas tabacisoli</name>
    <dbReference type="NCBI Taxonomy" id="2249466"/>
    <lineage>
        <taxon>Bacteria</taxon>
        <taxon>Pseudomonadati</taxon>
        <taxon>Pseudomonadota</taxon>
        <taxon>Alphaproteobacteria</taxon>
        <taxon>Sphingomonadales</taxon>
        <taxon>Sphingomonadaceae</taxon>
        <taxon>Sphingomonas</taxon>
    </lineage>
</organism>
<dbReference type="PANTHER" id="PTHR43788">
    <property type="entry name" value="DNA2/NAM7 HELICASE FAMILY MEMBER"/>
    <property type="match status" value="1"/>
</dbReference>
<evidence type="ECO:0000256" key="3">
    <source>
        <dbReference type="ARBA" id="ARBA00022801"/>
    </source>
</evidence>
<protein>
    <submittedName>
        <fullName evidence="10">AAA domain-containing protein</fullName>
    </submittedName>
</protein>
<dbReference type="Pfam" id="PF13087">
    <property type="entry name" value="AAA_12"/>
    <property type="match status" value="1"/>
</dbReference>
<evidence type="ECO:0000256" key="1">
    <source>
        <dbReference type="ARBA" id="ARBA00007913"/>
    </source>
</evidence>
<dbReference type="Pfam" id="PF13086">
    <property type="entry name" value="AAA_11"/>
    <property type="match status" value="1"/>
</dbReference>
<dbReference type="InterPro" id="IPR049468">
    <property type="entry name" value="Restrct_endonuc-II-like_dom"/>
</dbReference>
<evidence type="ECO:0000256" key="4">
    <source>
        <dbReference type="ARBA" id="ARBA00022806"/>
    </source>
</evidence>
<keyword evidence="3" id="KW-0378">Hydrolase</keyword>
<dbReference type="SUPFAM" id="SSF52540">
    <property type="entry name" value="P-loop containing nucleoside triphosphate hydrolases"/>
    <property type="match status" value="1"/>
</dbReference>
<dbReference type="InterPro" id="IPR041679">
    <property type="entry name" value="DNA2/NAM7-like_C"/>
</dbReference>
<dbReference type="Proteomes" id="UP001597115">
    <property type="component" value="Unassembled WGS sequence"/>
</dbReference>
<evidence type="ECO:0000259" key="7">
    <source>
        <dbReference type="Pfam" id="PF13086"/>
    </source>
</evidence>
<evidence type="ECO:0000256" key="2">
    <source>
        <dbReference type="ARBA" id="ARBA00022741"/>
    </source>
</evidence>
<feature type="domain" description="Restriction endonuclease type II-like" evidence="9">
    <location>
        <begin position="1375"/>
        <end position="1468"/>
    </location>
</feature>
<feature type="domain" description="DNA2/NAM7 helicase helicase" evidence="7">
    <location>
        <begin position="389"/>
        <end position="509"/>
    </location>
</feature>
<evidence type="ECO:0000256" key="5">
    <source>
        <dbReference type="ARBA" id="ARBA00022840"/>
    </source>
</evidence>
<proteinExistence type="inferred from homology"/>
<dbReference type="Pfam" id="PF18741">
    <property type="entry name" value="MTES_1575"/>
    <property type="match status" value="1"/>
</dbReference>
<evidence type="ECO:0000259" key="8">
    <source>
        <dbReference type="Pfam" id="PF13087"/>
    </source>
</evidence>
<feature type="coiled-coil region" evidence="6">
    <location>
        <begin position="975"/>
        <end position="1002"/>
    </location>
</feature>
<dbReference type="Gene3D" id="3.40.50.300">
    <property type="entry name" value="P-loop containing nucleotide triphosphate hydrolases"/>
    <property type="match status" value="3"/>
</dbReference>
<reference evidence="11" key="1">
    <citation type="journal article" date="2019" name="Int. J. Syst. Evol. Microbiol.">
        <title>The Global Catalogue of Microorganisms (GCM) 10K type strain sequencing project: providing services to taxonomists for standard genome sequencing and annotation.</title>
        <authorList>
            <consortium name="The Broad Institute Genomics Platform"/>
            <consortium name="The Broad Institute Genome Sequencing Center for Infectious Disease"/>
            <person name="Wu L."/>
            <person name="Ma J."/>
        </authorList>
    </citation>
    <scope>NUCLEOTIDE SEQUENCE [LARGE SCALE GENOMIC DNA]</scope>
    <source>
        <strain evidence="11">CGMCC 1.16275</strain>
    </source>
</reference>
<dbReference type="CDD" id="cd18808">
    <property type="entry name" value="SF1_C_Upf1"/>
    <property type="match status" value="1"/>
</dbReference>